<reference evidence="7 8" key="1">
    <citation type="submission" date="2019-12" db="EMBL/GenBank/DDBJ databases">
        <title>Genomic-based taxomic classification of the family Erythrobacteraceae.</title>
        <authorList>
            <person name="Xu L."/>
        </authorList>
    </citation>
    <scope>NUCLEOTIDE SEQUENCE [LARGE SCALE GENOMIC DNA]</scope>
    <source>
        <strain evidence="7 8">DSM 18604</strain>
    </source>
</reference>
<dbReference type="CDD" id="cd03023">
    <property type="entry name" value="DsbA_Com1_like"/>
    <property type="match status" value="1"/>
</dbReference>
<dbReference type="InterPro" id="IPR036249">
    <property type="entry name" value="Thioredoxin-like_sf"/>
</dbReference>
<dbReference type="GO" id="GO:0016491">
    <property type="term" value="F:oxidoreductase activity"/>
    <property type="evidence" value="ECO:0007669"/>
    <property type="project" value="UniProtKB-KW"/>
</dbReference>
<feature type="chain" id="PRO_5032597818" evidence="5">
    <location>
        <begin position="23"/>
        <end position="207"/>
    </location>
</feature>
<dbReference type="SUPFAM" id="SSF52833">
    <property type="entry name" value="Thioredoxin-like"/>
    <property type="match status" value="1"/>
</dbReference>
<evidence type="ECO:0000256" key="3">
    <source>
        <dbReference type="ARBA" id="ARBA00023157"/>
    </source>
</evidence>
<name>A0A845AGI7_9SPHN</name>
<accession>A0A845AGI7</accession>
<feature type="domain" description="Thioredoxin" evidence="6">
    <location>
        <begin position="11"/>
        <end position="205"/>
    </location>
</feature>
<evidence type="ECO:0000256" key="4">
    <source>
        <dbReference type="ARBA" id="ARBA00023284"/>
    </source>
</evidence>
<feature type="signal peptide" evidence="5">
    <location>
        <begin position="1"/>
        <end position="22"/>
    </location>
</feature>
<dbReference type="InterPro" id="IPR013766">
    <property type="entry name" value="Thioredoxin_domain"/>
</dbReference>
<dbReference type="PANTHER" id="PTHR13887">
    <property type="entry name" value="GLUTATHIONE S-TRANSFERASE KAPPA"/>
    <property type="match status" value="1"/>
</dbReference>
<dbReference type="OrthoDB" id="9780147at2"/>
<evidence type="ECO:0000313" key="7">
    <source>
        <dbReference type="EMBL" id="MXP26238.1"/>
    </source>
</evidence>
<dbReference type="PANTHER" id="PTHR13887:SF14">
    <property type="entry name" value="DISULFIDE BOND FORMATION PROTEIN D"/>
    <property type="match status" value="1"/>
</dbReference>
<evidence type="ECO:0000313" key="8">
    <source>
        <dbReference type="Proteomes" id="UP000460561"/>
    </source>
</evidence>
<evidence type="ECO:0000256" key="1">
    <source>
        <dbReference type="ARBA" id="ARBA00022729"/>
    </source>
</evidence>
<dbReference type="Gene3D" id="3.40.30.10">
    <property type="entry name" value="Glutaredoxin"/>
    <property type="match status" value="1"/>
</dbReference>
<sequence length="207" mass="22710">MKTVFLTIVAALFALLAPSAMAQGQPDADAVARFRNTLREAPLVPKVAPDGYDVTIVEFFDYQCGYCKKQHLAFEELMKSDPKVRIVYRDWPIFGGESDFAARAALASQFQGKHDAFHDALMRHQGKLSRADIKAAARSARVDWERLNADLTKHAAKIDAVLAQSNRQARILGLQGTPGMVIGNYLVPGALGLKDLRAAVEQARSQS</sequence>
<protein>
    <submittedName>
        <fullName evidence="7">Thioredoxin domain-containing protein</fullName>
    </submittedName>
</protein>
<evidence type="ECO:0000256" key="5">
    <source>
        <dbReference type="SAM" id="SignalP"/>
    </source>
</evidence>
<dbReference type="InterPro" id="IPR001853">
    <property type="entry name" value="DSBA-like_thioredoxin_dom"/>
</dbReference>
<dbReference type="EMBL" id="WTYQ01000003">
    <property type="protein sequence ID" value="MXP26238.1"/>
    <property type="molecule type" value="Genomic_DNA"/>
</dbReference>
<dbReference type="AlphaFoldDB" id="A0A845AGI7"/>
<evidence type="ECO:0000259" key="6">
    <source>
        <dbReference type="PROSITE" id="PS51352"/>
    </source>
</evidence>
<dbReference type="Pfam" id="PF01323">
    <property type="entry name" value="DSBA"/>
    <property type="match status" value="1"/>
</dbReference>
<evidence type="ECO:0000256" key="2">
    <source>
        <dbReference type="ARBA" id="ARBA00023002"/>
    </source>
</evidence>
<keyword evidence="3" id="KW-1015">Disulfide bond</keyword>
<keyword evidence="4" id="KW-0676">Redox-active center</keyword>
<keyword evidence="8" id="KW-1185">Reference proteome</keyword>
<keyword evidence="1 5" id="KW-0732">Signal</keyword>
<gene>
    <name evidence="7" type="ORF">GRI39_09340</name>
</gene>
<dbReference type="Proteomes" id="UP000460561">
    <property type="component" value="Unassembled WGS sequence"/>
</dbReference>
<dbReference type="PROSITE" id="PS51352">
    <property type="entry name" value="THIOREDOXIN_2"/>
    <property type="match status" value="1"/>
</dbReference>
<keyword evidence="2" id="KW-0560">Oxidoreductase</keyword>
<proteinExistence type="predicted"/>
<comment type="caution">
    <text evidence="7">The sequence shown here is derived from an EMBL/GenBank/DDBJ whole genome shotgun (WGS) entry which is preliminary data.</text>
</comment>
<organism evidence="7 8">
    <name type="scientific">Altericroceibacterium indicum</name>
    <dbReference type="NCBI Taxonomy" id="374177"/>
    <lineage>
        <taxon>Bacteria</taxon>
        <taxon>Pseudomonadati</taxon>
        <taxon>Pseudomonadota</taxon>
        <taxon>Alphaproteobacteria</taxon>
        <taxon>Sphingomonadales</taxon>
        <taxon>Erythrobacteraceae</taxon>
        <taxon>Altericroceibacterium</taxon>
    </lineage>
</organism>